<evidence type="ECO:0000256" key="2">
    <source>
        <dbReference type="SAM" id="Phobius"/>
    </source>
</evidence>
<feature type="transmembrane region" description="Helical" evidence="2">
    <location>
        <begin position="105"/>
        <end position="123"/>
    </location>
</feature>
<evidence type="ECO:0000313" key="4">
    <source>
        <dbReference type="Proteomes" id="UP000886523"/>
    </source>
</evidence>
<feature type="compositionally biased region" description="Low complexity" evidence="1">
    <location>
        <begin position="223"/>
        <end position="233"/>
    </location>
</feature>
<dbReference type="Proteomes" id="UP000886523">
    <property type="component" value="Unassembled WGS sequence"/>
</dbReference>
<name>A0A9P6ARR4_9AGAM</name>
<comment type="caution">
    <text evidence="3">The sequence shown here is derived from an EMBL/GenBank/DDBJ whole genome shotgun (WGS) entry which is preliminary data.</text>
</comment>
<proteinExistence type="predicted"/>
<reference evidence="3" key="1">
    <citation type="journal article" date="2020" name="Nat. Commun.">
        <title>Large-scale genome sequencing of mycorrhizal fungi provides insights into the early evolution of symbiotic traits.</title>
        <authorList>
            <person name="Miyauchi S."/>
            <person name="Kiss E."/>
            <person name="Kuo A."/>
            <person name="Drula E."/>
            <person name="Kohler A."/>
            <person name="Sanchez-Garcia M."/>
            <person name="Morin E."/>
            <person name="Andreopoulos B."/>
            <person name="Barry K.W."/>
            <person name="Bonito G."/>
            <person name="Buee M."/>
            <person name="Carver A."/>
            <person name="Chen C."/>
            <person name="Cichocki N."/>
            <person name="Clum A."/>
            <person name="Culley D."/>
            <person name="Crous P.W."/>
            <person name="Fauchery L."/>
            <person name="Girlanda M."/>
            <person name="Hayes R.D."/>
            <person name="Keri Z."/>
            <person name="LaButti K."/>
            <person name="Lipzen A."/>
            <person name="Lombard V."/>
            <person name="Magnuson J."/>
            <person name="Maillard F."/>
            <person name="Murat C."/>
            <person name="Nolan M."/>
            <person name="Ohm R.A."/>
            <person name="Pangilinan J."/>
            <person name="Pereira M.F."/>
            <person name="Perotto S."/>
            <person name="Peter M."/>
            <person name="Pfister S."/>
            <person name="Riley R."/>
            <person name="Sitrit Y."/>
            <person name="Stielow J.B."/>
            <person name="Szollosi G."/>
            <person name="Zifcakova L."/>
            <person name="Stursova M."/>
            <person name="Spatafora J.W."/>
            <person name="Tedersoo L."/>
            <person name="Vaario L.M."/>
            <person name="Yamada A."/>
            <person name="Yan M."/>
            <person name="Wang P."/>
            <person name="Xu J."/>
            <person name="Bruns T."/>
            <person name="Baldrian P."/>
            <person name="Vilgalys R."/>
            <person name="Dunand C."/>
            <person name="Henrissat B."/>
            <person name="Grigoriev I.V."/>
            <person name="Hibbett D."/>
            <person name="Nagy L.G."/>
            <person name="Martin F.M."/>
        </authorList>
    </citation>
    <scope>NUCLEOTIDE SEQUENCE</scope>
    <source>
        <strain evidence="3">UP504</strain>
    </source>
</reference>
<feature type="transmembrane region" description="Helical" evidence="2">
    <location>
        <begin position="325"/>
        <end position="345"/>
    </location>
</feature>
<keyword evidence="2" id="KW-0812">Transmembrane</keyword>
<dbReference type="EMBL" id="MU129012">
    <property type="protein sequence ID" value="KAF9510671.1"/>
    <property type="molecule type" value="Genomic_DNA"/>
</dbReference>
<feature type="region of interest" description="Disordered" evidence="1">
    <location>
        <begin position="192"/>
        <end position="234"/>
    </location>
</feature>
<feature type="transmembrane region" description="Helical" evidence="2">
    <location>
        <begin position="80"/>
        <end position="98"/>
    </location>
</feature>
<sequence length="430" mass="47000">MLSYLNWIELGFLYLIPSPEDTPPFLKPFELQLGSGLNSTNDSLVLLGDRLSTMTALQYTLLVPTLHSTVDLGSQIGLDWSPIFATVSGFQSILMACLTVQTLPLIMGIITSSILIFVFAVAARQSISDNVMRDGQVIDMASLLHNSSLPTIIANGDEGLQRIQAMQTHVLYNGITIDVDYIQKRHHTPSPGVPFRPLDSHNPQDENLPIRESIGGPPPRPSHPGSQQPSQSQERTHWFFAGHQPYIITYTVTTVFLAASYLLLIGLWSHHLFDHTSFSVARLGQVNQFVSVISQAWAVATISVIAFTVQAIASDLAIQHCQTVAALHDTLGSWLGVVYAAVALFRSQDHLQTRLRLFLALVFFVSISILHISTPSVITVHAVNSTVAFDAPVVKMPGNLSHIPVSDQSKADLFLVLPSIPYCGIKGILV</sequence>
<feature type="transmembrane region" description="Helical" evidence="2">
    <location>
        <begin position="357"/>
        <end position="378"/>
    </location>
</feature>
<dbReference type="OrthoDB" id="2804453at2759"/>
<evidence type="ECO:0000256" key="1">
    <source>
        <dbReference type="SAM" id="MobiDB-lite"/>
    </source>
</evidence>
<keyword evidence="2" id="KW-0472">Membrane</keyword>
<accession>A0A9P6ARR4</accession>
<organism evidence="3 4">
    <name type="scientific">Hydnum rufescens UP504</name>
    <dbReference type="NCBI Taxonomy" id="1448309"/>
    <lineage>
        <taxon>Eukaryota</taxon>
        <taxon>Fungi</taxon>
        <taxon>Dikarya</taxon>
        <taxon>Basidiomycota</taxon>
        <taxon>Agaricomycotina</taxon>
        <taxon>Agaricomycetes</taxon>
        <taxon>Cantharellales</taxon>
        <taxon>Hydnaceae</taxon>
        <taxon>Hydnum</taxon>
    </lineage>
</organism>
<keyword evidence="4" id="KW-1185">Reference proteome</keyword>
<dbReference type="AlphaFoldDB" id="A0A9P6ARR4"/>
<evidence type="ECO:0000313" key="3">
    <source>
        <dbReference type="EMBL" id="KAF9510671.1"/>
    </source>
</evidence>
<gene>
    <name evidence="3" type="ORF">BS47DRAFT_50025</name>
</gene>
<feature type="transmembrane region" description="Helical" evidence="2">
    <location>
        <begin position="289"/>
        <end position="313"/>
    </location>
</feature>
<protein>
    <submittedName>
        <fullName evidence="3">Uncharacterized protein</fullName>
    </submittedName>
</protein>
<feature type="transmembrane region" description="Helical" evidence="2">
    <location>
        <begin position="247"/>
        <end position="268"/>
    </location>
</feature>
<keyword evidence="2" id="KW-1133">Transmembrane helix</keyword>